<comment type="similarity">
    <text evidence="1">Belongs to the glycosyl hydrolases 36 family.</text>
</comment>
<dbReference type="PANTHER" id="PTHR31268">
    <property type="match status" value="1"/>
</dbReference>
<evidence type="ECO:0000313" key="3">
    <source>
        <dbReference type="EMBL" id="GFH12520.1"/>
    </source>
</evidence>
<keyword evidence="4" id="KW-1185">Reference proteome</keyword>
<comment type="caution">
    <text evidence="3">The sequence shown here is derived from an EMBL/GenBank/DDBJ whole genome shotgun (WGS) entry which is preliminary data.</text>
</comment>
<organism evidence="3 4">
    <name type="scientific">Haematococcus lacustris</name>
    <name type="common">Green alga</name>
    <name type="synonym">Haematococcus pluvialis</name>
    <dbReference type="NCBI Taxonomy" id="44745"/>
    <lineage>
        <taxon>Eukaryota</taxon>
        <taxon>Viridiplantae</taxon>
        <taxon>Chlorophyta</taxon>
        <taxon>core chlorophytes</taxon>
        <taxon>Chlorophyceae</taxon>
        <taxon>CS clade</taxon>
        <taxon>Chlamydomonadales</taxon>
        <taxon>Haematococcaceae</taxon>
        <taxon>Haematococcus</taxon>
    </lineage>
</organism>
<evidence type="ECO:0000313" key="4">
    <source>
        <dbReference type="Proteomes" id="UP000485058"/>
    </source>
</evidence>
<keyword evidence="2" id="KW-0119">Carbohydrate metabolism</keyword>
<evidence type="ECO:0000256" key="1">
    <source>
        <dbReference type="ARBA" id="ARBA00007240"/>
    </source>
</evidence>
<dbReference type="EMBL" id="BLLF01000512">
    <property type="protein sequence ID" value="GFH12520.1"/>
    <property type="molecule type" value="Genomic_DNA"/>
</dbReference>
<sequence length="157" mass="16778">MVSVWQVAKFGAHILYAQPTPGVLEIEPSMAWNPAVLAGVGVLADPTAVYTEMHAYLRDAGVDGVKVDCQAGVGLVGSALGGGPALSRTFQAALERSISNYFPSNHAINCMCHSTENLYSRLALALALQVFLAALLQPDWDMFHSKHPAAYLHAMAR</sequence>
<protein>
    <submittedName>
        <fullName evidence="3">Uncharacterized protein</fullName>
    </submittedName>
</protein>
<accession>A0A699YRP2</accession>
<dbReference type="InterPro" id="IPR008811">
    <property type="entry name" value="Glycosyl_hydrolases_36"/>
</dbReference>
<dbReference type="SUPFAM" id="SSF51445">
    <property type="entry name" value="(Trans)glycosidases"/>
    <property type="match status" value="1"/>
</dbReference>
<dbReference type="AlphaFoldDB" id="A0A699YRP2"/>
<proteinExistence type="inferred from homology"/>
<name>A0A699YRP2_HAELA</name>
<dbReference type="Pfam" id="PF05691">
    <property type="entry name" value="Raffinose_syn"/>
    <property type="match status" value="2"/>
</dbReference>
<gene>
    <name evidence="3" type="ORF">HaLaN_08226</name>
</gene>
<dbReference type="InterPro" id="IPR017853">
    <property type="entry name" value="GH"/>
</dbReference>
<evidence type="ECO:0000256" key="2">
    <source>
        <dbReference type="ARBA" id="ARBA00023277"/>
    </source>
</evidence>
<dbReference type="Proteomes" id="UP000485058">
    <property type="component" value="Unassembled WGS sequence"/>
</dbReference>
<reference evidence="3 4" key="1">
    <citation type="submission" date="2020-02" db="EMBL/GenBank/DDBJ databases">
        <title>Draft genome sequence of Haematococcus lacustris strain NIES-144.</title>
        <authorList>
            <person name="Morimoto D."/>
            <person name="Nakagawa S."/>
            <person name="Yoshida T."/>
            <person name="Sawayama S."/>
        </authorList>
    </citation>
    <scope>NUCLEOTIDE SEQUENCE [LARGE SCALE GENOMIC DNA]</scope>
    <source>
        <strain evidence="3 4">NIES-144</strain>
    </source>
</reference>
<dbReference type="PANTHER" id="PTHR31268:SF32">
    <property type="entry name" value="GALACTINOL--SUCROSE GALACTOSYLTRANSFERASE 2-RELATED"/>
    <property type="match status" value="1"/>
</dbReference>